<keyword evidence="2" id="KW-1185">Reference proteome</keyword>
<dbReference type="PANTHER" id="PTHR47011">
    <property type="entry name" value="CD226 ANTIGEN"/>
    <property type="match status" value="1"/>
</dbReference>
<evidence type="ECO:0000313" key="1">
    <source>
        <dbReference type="Ensembl" id="ENSACOP00000016503.1"/>
    </source>
</evidence>
<dbReference type="Ensembl" id="ENSACOT00000017094.1">
    <property type="protein sequence ID" value="ENSACOP00000016503.1"/>
    <property type="gene ID" value="ENSACOG00000011474.1"/>
</dbReference>
<dbReference type="Proteomes" id="UP000694522">
    <property type="component" value="Unplaced"/>
</dbReference>
<dbReference type="GO" id="GO:0002891">
    <property type="term" value="P:positive regulation of immunoglobulin mediated immune response"/>
    <property type="evidence" value="ECO:0007669"/>
    <property type="project" value="TreeGrafter"/>
</dbReference>
<organism evidence="1 2">
    <name type="scientific">Amazona collaria</name>
    <name type="common">yellow-billed parrot</name>
    <dbReference type="NCBI Taxonomy" id="241587"/>
    <lineage>
        <taxon>Eukaryota</taxon>
        <taxon>Metazoa</taxon>
        <taxon>Chordata</taxon>
        <taxon>Craniata</taxon>
        <taxon>Vertebrata</taxon>
        <taxon>Euteleostomi</taxon>
        <taxon>Archelosauria</taxon>
        <taxon>Archosauria</taxon>
        <taxon>Dinosauria</taxon>
        <taxon>Saurischia</taxon>
        <taxon>Theropoda</taxon>
        <taxon>Coelurosauria</taxon>
        <taxon>Aves</taxon>
        <taxon>Neognathae</taxon>
        <taxon>Neoaves</taxon>
        <taxon>Telluraves</taxon>
        <taxon>Australaves</taxon>
        <taxon>Psittaciformes</taxon>
        <taxon>Psittacidae</taxon>
        <taxon>Amazona</taxon>
    </lineage>
</organism>
<dbReference type="GO" id="GO:0009897">
    <property type="term" value="C:external side of plasma membrane"/>
    <property type="evidence" value="ECO:0007669"/>
    <property type="project" value="TreeGrafter"/>
</dbReference>
<dbReference type="PANTHER" id="PTHR47011:SF1">
    <property type="entry name" value="CD226 ANTIGEN"/>
    <property type="match status" value="1"/>
</dbReference>
<dbReference type="AlphaFoldDB" id="A0A8B9G159"/>
<name>A0A8B9G159_9PSIT</name>
<evidence type="ECO:0000313" key="2">
    <source>
        <dbReference type="Proteomes" id="UP000694522"/>
    </source>
</evidence>
<sequence length="135" mass="14809">SYFYGIMTDIIAIHKCVTVWFKQVLTVKLEFIYPKKAMKIQASWMKFNVTHKENIAVLHPIYGIHIEDTYNGRISFGNTSSEDKSLFFIKSTLQNVIEIVLVHGGGCSRWGVQPVGGAAGGGCTGGGAQLGRAGW</sequence>
<accession>A0A8B9G159</accession>
<dbReference type="InterPro" id="IPR042842">
    <property type="entry name" value="CD226"/>
</dbReference>
<proteinExistence type="predicted"/>
<dbReference type="GO" id="GO:0050839">
    <property type="term" value="F:cell adhesion molecule binding"/>
    <property type="evidence" value="ECO:0007669"/>
    <property type="project" value="TreeGrafter"/>
</dbReference>
<dbReference type="GO" id="GO:0002729">
    <property type="term" value="P:positive regulation of natural killer cell cytokine production"/>
    <property type="evidence" value="ECO:0007669"/>
    <property type="project" value="InterPro"/>
</dbReference>
<reference evidence="1" key="2">
    <citation type="submission" date="2025-09" db="UniProtKB">
        <authorList>
            <consortium name="Ensembl"/>
        </authorList>
    </citation>
    <scope>IDENTIFICATION</scope>
</reference>
<protein>
    <submittedName>
        <fullName evidence="1">Uncharacterized protein</fullName>
    </submittedName>
</protein>
<reference evidence="1" key="1">
    <citation type="submission" date="2025-08" db="UniProtKB">
        <authorList>
            <consortium name="Ensembl"/>
        </authorList>
    </citation>
    <scope>IDENTIFICATION</scope>
</reference>